<evidence type="ECO:0000256" key="3">
    <source>
        <dbReference type="ARBA" id="ARBA00023125"/>
    </source>
</evidence>
<dbReference type="SMART" id="SM00862">
    <property type="entry name" value="Trans_reg_C"/>
    <property type="match status" value="1"/>
</dbReference>
<evidence type="ECO:0000256" key="1">
    <source>
        <dbReference type="ARBA" id="ARBA00005820"/>
    </source>
</evidence>
<dbReference type="InterPro" id="IPR005158">
    <property type="entry name" value="BTAD"/>
</dbReference>
<protein>
    <submittedName>
        <fullName evidence="7">DNA-binding SARP family transcriptional activator</fullName>
    </submittedName>
</protein>
<comment type="similarity">
    <text evidence="1">Belongs to the AfsR/DnrI/RedD regulatory family.</text>
</comment>
<evidence type="ECO:0000256" key="4">
    <source>
        <dbReference type="ARBA" id="ARBA00023163"/>
    </source>
</evidence>
<sequence>MEVRVGEDRIQITGPKTRSLFAALLLRHGDIVPVEDLVTELWRDDPPRQAANALHAHASRLRTSIVRWRERHGLQISLQTRYPGYSLRVPADEIDAVRFERLDAEANALKSAEPDRAVALLREALALWRGPALQDVPRGPIRDQAARLLESRRMLTTTSLIEINLDLGRHAEIIPRLEALVLQNPLEERLYSQLMVALYRAGRPADALGIYQLARVSFAKEIGLSPSPALERQMLAILNRSTI</sequence>
<keyword evidence="3 5" id="KW-0238">DNA-binding</keyword>
<proteinExistence type="inferred from homology"/>
<dbReference type="Proteomes" id="UP000552644">
    <property type="component" value="Unassembled WGS sequence"/>
</dbReference>
<dbReference type="InterPro" id="IPR016032">
    <property type="entry name" value="Sig_transdc_resp-reg_C-effctor"/>
</dbReference>
<dbReference type="Gene3D" id="1.25.40.10">
    <property type="entry name" value="Tetratricopeptide repeat domain"/>
    <property type="match status" value="1"/>
</dbReference>
<gene>
    <name evidence="7" type="ORF">FHS44_002515</name>
</gene>
<feature type="DNA-binding region" description="OmpR/PhoB-type" evidence="5">
    <location>
        <begin position="1"/>
        <end position="89"/>
    </location>
</feature>
<dbReference type="GO" id="GO:0000160">
    <property type="term" value="P:phosphorelay signal transduction system"/>
    <property type="evidence" value="ECO:0007669"/>
    <property type="project" value="InterPro"/>
</dbReference>
<dbReference type="PANTHER" id="PTHR35807:SF1">
    <property type="entry name" value="TRANSCRIPTIONAL REGULATOR REDD"/>
    <property type="match status" value="1"/>
</dbReference>
<accession>A0A7W7QKT5</accession>
<comment type="caution">
    <text evidence="7">The sequence shown here is derived from an EMBL/GenBank/DDBJ whole genome shotgun (WGS) entry which is preliminary data.</text>
</comment>
<evidence type="ECO:0000313" key="7">
    <source>
        <dbReference type="EMBL" id="MBB4915430.1"/>
    </source>
</evidence>
<dbReference type="GO" id="GO:0003677">
    <property type="term" value="F:DNA binding"/>
    <property type="evidence" value="ECO:0007669"/>
    <property type="project" value="UniProtKB-UniRule"/>
</dbReference>
<name>A0A7W7QKT5_9ACTN</name>
<dbReference type="InterPro" id="IPR011990">
    <property type="entry name" value="TPR-like_helical_dom_sf"/>
</dbReference>
<dbReference type="InterPro" id="IPR036388">
    <property type="entry name" value="WH-like_DNA-bd_sf"/>
</dbReference>
<dbReference type="PROSITE" id="PS51755">
    <property type="entry name" value="OMPR_PHOB"/>
    <property type="match status" value="1"/>
</dbReference>
<dbReference type="Pfam" id="PF03704">
    <property type="entry name" value="BTAD"/>
    <property type="match status" value="1"/>
</dbReference>
<dbReference type="Gene3D" id="1.10.10.10">
    <property type="entry name" value="Winged helix-like DNA-binding domain superfamily/Winged helix DNA-binding domain"/>
    <property type="match status" value="1"/>
</dbReference>
<reference evidence="7 8" key="1">
    <citation type="submission" date="2020-08" db="EMBL/GenBank/DDBJ databases">
        <title>Genomic Encyclopedia of Type Strains, Phase III (KMG-III): the genomes of soil and plant-associated and newly described type strains.</title>
        <authorList>
            <person name="Whitman W."/>
        </authorList>
    </citation>
    <scope>NUCLEOTIDE SEQUENCE [LARGE SCALE GENOMIC DNA]</scope>
    <source>
        <strain evidence="7 8">CECT 8840</strain>
    </source>
</reference>
<dbReference type="EMBL" id="JACHJP010000002">
    <property type="protein sequence ID" value="MBB4915430.1"/>
    <property type="molecule type" value="Genomic_DNA"/>
</dbReference>
<dbReference type="SUPFAM" id="SSF48452">
    <property type="entry name" value="TPR-like"/>
    <property type="match status" value="1"/>
</dbReference>
<dbReference type="PANTHER" id="PTHR35807">
    <property type="entry name" value="TRANSCRIPTIONAL REGULATOR REDD-RELATED"/>
    <property type="match status" value="1"/>
</dbReference>
<dbReference type="InterPro" id="IPR001867">
    <property type="entry name" value="OmpR/PhoB-type_DNA-bd"/>
</dbReference>
<dbReference type="CDD" id="cd15831">
    <property type="entry name" value="BTAD"/>
    <property type="match status" value="1"/>
</dbReference>
<dbReference type="AlphaFoldDB" id="A0A7W7QKT5"/>
<organism evidence="7 8">
    <name type="scientific">Streptosporangium saharense</name>
    <dbReference type="NCBI Taxonomy" id="1706840"/>
    <lineage>
        <taxon>Bacteria</taxon>
        <taxon>Bacillati</taxon>
        <taxon>Actinomycetota</taxon>
        <taxon>Actinomycetes</taxon>
        <taxon>Streptosporangiales</taxon>
        <taxon>Streptosporangiaceae</taxon>
        <taxon>Streptosporangium</taxon>
    </lineage>
</organism>
<keyword evidence="2" id="KW-0805">Transcription regulation</keyword>
<dbReference type="RefSeq" id="WP_184714092.1">
    <property type="nucleotide sequence ID" value="NZ_JACHJP010000002.1"/>
</dbReference>
<keyword evidence="8" id="KW-1185">Reference proteome</keyword>
<dbReference type="Pfam" id="PF00486">
    <property type="entry name" value="Trans_reg_C"/>
    <property type="match status" value="1"/>
</dbReference>
<evidence type="ECO:0000313" key="8">
    <source>
        <dbReference type="Proteomes" id="UP000552644"/>
    </source>
</evidence>
<dbReference type="GO" id="GO:0006355">
    <property type="term" value="P:regulation of DNA-templated transcription"/>
    <property type="evidence" value="ECO:0007669"/>
    <property type="project" value="InterPro"/>
</dbReference>
<dbReference type="SMART" id="SM01043">
    <property type="entry name" value="BTAD"/>
    <property type="match status" value="1"/>
</dbReference>
<evidence type="ECO:0000256" key="2">
    <source>
        <dbReference type="ARBA" id="ARBA00023015"/>
    </source>
</evidence>
<evidence type="ECO:0000256" key="5">
    <source>
        <dbReference type="PROSITE-ProRule" id="PRU01091"/>
    </source>
</evidence>
<keyword evidence="4" id="KW-0804">Transcription</keyword>
<feature type="domain" description="OmpR/PhoB-type" evidence="6">
    <location>
        <begin position="1"/>
        <end position="89"/>
    </location>
</feature>
<evidence type="ECO:0000259" key="6">
    <source>
        <dbReference type="PROSITE" id="PS51755"/>
    </source>
</evidence>
<dbReference type="InterPro" id="IPR051677">
    <property type="entry name" value="AfsR-DnrI-RedD_regulator"/>
</dbReference>
<dbReference type="SUPFAM" id="SSF46894">
    <property type="entry name" value="C-terminal effector domain of the bipartite response regulators"/>
    <property type="match status" value="1"/>
</dbReference>